<proteinExistence type="predicted"/>
<dbReference type="AlphaFoldDB" id="A0A9W6F2S5"/>
<dbReference type="EMBL" id="BRXU01000010">
    <property type="protein sequence ID" value="GLC54538.1"/>
    <property type="molecule type" value="Genomic_DNA"/>
</dbReference>
<dbReference type="Proteomes" id="UP001165080">
    <property type="component" value="Unassembled WGS sequence"/>
</dbReference>
<protein>
    <submittedName>
        <fullName evidence="1">Uncharacterized protein</fullName>
    </submittedName>
</protein>
<reference evidence="1 2" key="1">
    <citation type="journal article" date="2023" name="Commun. Biol.">
        <title>Reorganization of the ancestral sex-determining regions during the evolution of trioecy in Pleodorina starrii.</title>
        <authorList>
            <person name="Takahashi K."/>
            <person name="Suzuki S."/>
            <person name="Kawai-Toyooka H."/>
            <person name="Yamamoto K."/>
            <person name="Hamaji T."/>
            <person name="Ootsuki R."/>
            <person name="Yamaguchi H."/>
            <person name="Kawachi M."/>
            <person name="Higashiyama T."/>
            <person name="Nozaki H."/>
        </authorList>
    </citation>
    <scope>NUCLEOTIDE SEQUENCE [LARGE SCALE GENOMIC DNA]</scope>
    <source>
        <strain evidence="1 2">NIES-4479</strain>
    </source>
</reference>
<accession>A0A9W6F2S5</accession>
<gene>
    <name evidence="1" type="primary">PLESTB001426</name>
    <name evidence="1" type="ORF">PLESTB_000877300</name>
</gene>
<organism evidence="1 2">
    <name type="scientific">Pleodorina starrii</name>
    <dbReference type="NCBI Taxonomy" id="330485"/>
    <lineage>
        <taxon>Eukaryota</taxon>
        <taxon>Viridiplantae</taxon>
        <taxon>Chlorophyta</taxon>
        <taxon>core chlorophytes</taxon>
        <taxon>Chlorophyceae</taxon>
        <taxon>CS clade</taxon>
        <taxon>Chlamydomonadales</taxon>
        <taxon>Volvocaceae</taxon>
        <taxon>Pleodorina</taxon>
    </lineage>
</organism>
<sequence>MSCRSPRVVVNSVGEGGILVCNSNGPIQNGDLLVTSPVPGHAMRQDDDVYTAATVAKATCDFDFDKAGVDHALIGKDPLPPPPPSPQSMSTTPITTLYSGDRAVNIAYKESVPASLQVYPDPDTYDILGQLYAPRIYGKNLTAFELASSGILALTMQDTHALDIDRDMSTSNVIIRTVANDGLLLSLTNSNVGYIRLGNDSNLSIVAGSNLAQSACNLAMSATNAFVLSASNSVAVTGGQLGFASAGDALVSACNNMAFTSGRVILSASNVSFSLSNFALASAGSNTLLVTPNTVTIQEGDSMLAMTPSNILLTSGSNVAISSCNNLDLKAAGTMVIGASNLLLPLSQFQVDSSGNVTLNAASNIRMTGGVQASLQSGSNTFVMSPSNVDMQLVSPCWVSACNTMTVAVGSDASLQSASNLQLSAANTLSGWGGSQVQWSVGSNSYVTVSPSNAAINVGSNCINITGSNNLWKNTYGALEVCNVPSSGGPGKASLQLGTSGQNVLLTSINNSNSNLTSAIELAGACINAVASTSQRMYINTAGLATGTPVVDVSSTGVRMYGSQHDMFVTDTSTSAISVYRDGMGEAVLRVRGRMEIDGELNAVNQTLLNINDKTINLCNPDTGSPNTVVDGLANDQSGLLIYGMPSSPSFSNVPNSADALDVTTRYYEKSILWNKGAQGMDVLATATGIDYSTAAVNESFWQLRGGHLQLTMPQASGGVVRDVSYGFRINERGELEMFKRSWDNPTNSYKARRLARWGHGML</sequence>
<keyword evidence="2" id="KW-1185">Reference proteome</keyword>
<evidence type="ECO:0000313" key="2">
    <source>
        <dbReference type="Proteomes" id="UP001165080"/>
    </source>
</evidence>
<comment type="caution">
    <text evidence="1">The sequence shown here is derived from an EMBL/GenBank/DDBJ whole genome shotgun (WGS) entry which is preliminary data.</text>
</comment>
<evidence type="ECO:0000313" key="1">
    <source>
        <dbReference type="EMBL" id="GLC54538.1"/>
    </source>
</evidence>
<name>A0A9W6F2S5_9CHLO</name>